<feature type="chain" id="PRO_5030871099" description="CBM-cenC domain-containing protein" evidence="2">
    <location>
        <begin position="21"/>
        <end position="504"/>
    </location>
</feature>
<dbReference type="InterPro" id="IPR003305">
    <property type="entry name" value="CenC_carb-bd"/>
</dbReference>
<comment type="caution">
    <text evidence="4">The sequence shown here is derived from an EMBL/GenBank/DDBJ whole genome shotgun (WGS) entry which is preliminary data.</text>
</comment>
<evidence type="ECO:0000313" key="5">
    <source>
        <dbReference type="Proteomes" id="UP000585050"/>
    </source>
</evidence>
<dbReference type="RefSeq" id="WP_168884085.1">
    <property type="nucleotide sequence ID" value="NZ_JABAIL010000006.1"/>
</dbReference>
<dbReference type="Pfam" id="PF02018">
    <property type="entry name" value="CBM_4_9"/>
    <property type="match status" value="1"/>
</dbReference>
<dbReference type="PROSITE" id="PS51257">
    <property type="entry name" value="PROKAR_LIPOPROTEIN"/>
    <property type="match status" value="1"/>
</dbReference>
<proteinExistence type="predicted"/>
<reference evidence="4 5" key="1">
    <citation type="submission" date="2020-04" db="EMBL/GenBank/DDBJ databases">
        <title>Flammeovirga sp. SR4, a novel species isolated from seawater.</title>
        <authorList>
            <person name="Wang X."/>
        </authorList>
    </citation>
    <scope>NUCLEOTIDE SEQUENCE [LARGE SCALE GENOMIC DNA]</scope>
    <source>
        <strain evidence="4 5">SR4</strain>
    </source>
</reference>
<dbReference type="EMBL" id="JABAIL010000006">
    <property type="protein sequence ID" value="NLR93374.1"/>
    <property type="molecule type" value="Genomic_DNA"/>
</dbReference>
<keyword evidence="1" id="KW-0378">Hydrolase</keyword>
<dbReference type="AlphaFoldDB" id="A0A7X8SNB8"/>
<dbReference type="Gene3D" id="2.60.120.260">
    <property type="entry name" value="Galactose-binding domain-like"/>
    <property type="match status" value="1"/>
</dbReference>
<feature type="signal peptide" evidence="2">
    <location>
        <begin position="1"/>
        <end position="20"/>
    </location>
</feature>
<name>A0A7X8SNB8_9BACT</name>
<dbReference type="SUPFAM" id="SSF49785">
    <property type="entry name" value="Galactose-binding domain-like"/>
    <property type="match status" value="1"/>
</dbReference>
<dbReference type="InterPro" id="IPR008979">
    <property type="entry name" value="Galactose-bd-like_sf"/>
</dbReference>
<organism evidence="4 5">
    <name type="scientific">Flammeovirga agarivorans</name>
    <dbReference type="NCBI Taxonomy" id="2726742"/>
    <lineage>
        <taxon>Bacteria</taxon>
        <taxon>Pseudomonadati</taxon>
        <taxon>Bacteroidota</taxon>
        <taxon>Cytophagia</taxon>
        <taxon>Cytophagales</taxon>
        <taxon>Flammeovirgaceae</taxon>
        <taxon>Flammeovirga</taxon>
    </lineage>
</organism>
<keyword evidence="5" id="KW-1185">Reference proteome</keyword>
<feature type="domain" description="CBM-cenC" evidence="3">
    <location>
        <begin position="334"/>
        <end position="459"/>
    </location>
</feature>
<sequence length="504" mass="55287">MKSYKNIFLSILAGFSIVTACNQEDDVIPYGDFTDIAVFSPASGGVTVQVEGTASFADGSRGTTSRLWTVPNPSYFINNDTSELTEDIAHIRFMEVGRIPVNLHLEFADSTLNYDSTLMVTVLDSITADISVENIQGNFTEQDGKLVIEAGSIVTLKDTSSGNPDTYEWILEGFEDEAYTSKSIDLLYKKLGVFDVQLVSSRVKPYGRPDTLLLTDFIEVIPSTLPIVVTEVSETDMGVIQLQFSRDLDVFSNEIGNFTVMIDETTPATIQGLALNSDDASILEITVEEDILNSQTATVSYNADNGALRSSDFVDVETFTDLAIDIFAVEVFTTNNDFESGELSPFGAPFVENAGAGGTGSAAILTGSAASGEHSLGITMGESTRMSFAMVDGFFPVEKDKVYAFEFWIKVDENPSNFEMTVRFMPSDGWNDGYKQWFGSCCTNQLKTENNGTWQKITMLTDKNPPADWEATKIHFQLFSGAGGQSKIEIDNMRFYEYEVGPTE</sequence>
<evidence type="ECO:0000313" key="4">
    <source>
        <dbReference type="EMBL" id="NLR93374.1"/>
    </source>
</evidence>
<evidence type="ECO:0000256" key="1">
    <source>
        <dbReference type="ARBA" id="ARBA00022801"/>
    </source>
</evidence>
<evidence type="ECO:0000256" key="2">
    <source>
        <dbReference type="SAM" id="SignalP"/>
    </source>
</evidence>
<keyword evidence="2" id="KW-0732">Signal</keyword>
<dbReference type="GO" id="GO:0016798">
    <property type="term" value="F:hydrolase activity, acting on glycosyl bonds"/>
    <property type="evidence" value="ECO:0007669"/>
    <property type="project" value="InterPro"/>
</dbReference>
<accession>A0A7X8SNB8</accession>
<protein>
    <recommendedName>
        <fullName evidence="3">CBM-cenC domain-containing protein</fullName>
    </recommendedName>
</protein>
<dbReference type="Proteomes" id="UP000585050">
    <property type="component" value="Unassembled WGS sequence"/>
</dbReference>
<evidence type="ECO:0000259" key="3">
    <source>
        <dbReference type="Pfam" id="PF02018"/>
    </source>
</evidence>
<gene>
    <name evidence="4" type="ORF">HGP29_19415</name>
</gene>